<dbReference type="AlphaFoldDB" id="A0A099YCC0"/>
<accession>A0A099YCC0</accession>
<dbReference type="RefSeq" id="WP_006499728.1">
    <property type="nucleotide sequence ID" value="NZ_CABFNH010000012.1"/>
</dbReference>
<dbReference type="NCBIfam" id="NF003353">
    <property type="entry name" value="PRK04387.1"/>
    <property type="match status" value="1"/>
</dbReference>
<evidence type="ECO:0000313" key="6">
    <source>
        <dbReference type="Proteomes" id="UP000365705"/>
    </source>
</evidence>
<evidence type="ECO:0000313" key="1">
    <source>
        <dbReference type="EMBL" id="KGL67037.1"/>
    </source>
</evidence>
<evidence type="ECO:0000313" key="3">
    <source>
        <dbReference type="EMBL" id="QOL69055.1"/>
    </source>
</evidence>
<dbReference type="Pfam" id="PF05256">
    <property type="entry name" value="UPF0223"/>
    <property type="match status" value="1"/>
</dbReference>
<dbReference type="Proteomes" id="UP001218021">
    <property type="component" value="Unassembled WGS sequence"/>
</dbReference>
<dbReference type="Proteomes" id="UP000593929">
    <property type="component" value="Chromosome"/>
</dbReference>
<dbReference type="EMBL" id="JAQOND010000034">
    <property type="protein sequence ID" value="MDC2828691.1"/>
    <property type="molecule type" value="Genomic_DNA"/>
</dbReference>
<dbReference type="Proteomes" id="UP000365705">
    <property type="component" value="Unassembled WGS sequence"/>
</dbReference>
<evidence type="ECO:0000313" key="5">
    <source>
        <dbReference type="Proteomes" id="UP000030001"/>
    </source>
</evidence>
<dbReference type="EMBL" id="CABFNH010000012">
    <property type="protein sequence ID" value="VTZ90016.1"/>
    <property type="molecule type" value="Genomic_DNA"/>
</dbReference>
<dbReference type="SUPFAM" id="SSF158504">
    <property type="entry name" value="BH2638-like"/>
    <property type="match status" value="1"/>
</dbReference>
<reference evidence="1 5" key="1">
    <citation type="submission" date="2014-09" db="EMBL/GenBank/DDBJ databases">
        <title>Lactobacillus mucosae CRL573 Genome Sequencing.</title>
        <authorList>
            <person name="Bleckwedel J."/>
            <person name="Teran L.C."/>
            <person name="Bonacina J."/>
            <person name="Saavedra L."/>
            <person name="Mozzi F.B."/>
            <person name="Raya R.R."/>
        </authorList>
    </citation>
    <scope>NUCLEOTIDE SEQUENCE [LARGE SCALE GENOMIC DNA]</scope>
    <source>
        <strain evidence="1 5">CRL573</strain>
    </source>
</reference>
<dbReference type="EMBL" id="JROC01000029">
    <property type="protein sequence ID" value="KGL67037.1"/>
    <property type="molecule type" value="Genomic_DNA"/>
</dbReference>
<name>A0A099YCC0_LIMMU</name>
<dbReference type="Gene3D" id="1.10.220.80">
    <property type="entry name" value="BH2638-like"/>
    <property type="match status" value="1"/>
</dbReference>
<proteinExistence type="predicted"/>
<dbReference type="EMBL" id="CP062966">
    <property type="protein sequence ID" value="QOL69055.1"/>
    <property type="molecule type" value="Genomic_DNA"/>
</dbReference>
<dbReference type="InterPro" id="IPR007920">
    <property type="entry name" value="UPF0223"/>
</dbReference>
<evidence type="ECO:0000313" key="2">
    <source>
        <dbReference type="EMBL" id="MDC2828691.1"/>
    </source>
</evidence>
<sequence length="95" mass="10907">MHDKNYSYPLDPGWSTAEIETVIAMFRVVEDAYETGINRQQIMDCYRDFKNVVPAKSEEKRLGKEFAKVTGGYQLYDVIKAAREQKAGQIKLSVK</sequence>
<reference evidence="4 6" key="2">
    <citation type="submission" date="2019-06" db="EMBL/GenBank/DDBJ databases">
        <authorList>
            <person name="Rodrigo-Torres L."/>
            <person name="Arahal R. D."/>
            <person name="Lucena T."/>
        </authorList>
    </citation>
    <scope>NUCLEOTIDE SEQUENCE [LARGE SCALE GENOMIC DNA]</scope>
    <source>
        <strain evidence="4 6">INIA P508</strain>
    </source>
</reference>
<reference evidence="3 7" key="3">
    <citation type="submission" date="2020-10" db="EMBL/GenBank/DDBJ databases">
        <title>Genome sequencing of Lactobacillus mucosae KCTC 21011.</title>
        <authorList>
            <person name="Kim J."/>
        </authorList>
    </citation>
    <scope>NUCLEOTIDE SEQUENCE [LARGE SCALE GENOMIC DNA]</scope>
    <source>
        <strain evidence="3 7">LM011</strain>
    </source>
</reference>
<dbReference type="InterPro" id="IPR023324">
    <property type="entry name" value="BH2638-like_sf"/>
</dbReference>
<dbReference type="GeneID" id="57113756"/>
<dbReference type="PIRSF" id="PIRSF037260">
    <property type="entry name" value="UPF0223"/>
    <property type="match status" value="1"/>
</dbReference>
<organism evidence="1 5">
    <name type="scientific">Limosilactobacillus mucosae</name>
    <name type="common">Lactobacillus mucosae</name>
    <dbReference type="NCBI Taxonomy" id="97478"/>
    <lineage>
        <taxon>Bacteria</taxon>
        <taxon>Bacillati</taxon>
        <taxon>Bacillota</taxon>
        <taxon>Bacilli</taxon>
        <taxon>Lactobacillales</taxon>
        <taxon>Lactobacillaceae</taxon>
        <taxon>Limosilactobacillus</taxon>
    </lineage>
</organism>
<protein>
    <submittedName>
        <fullName evidence="2">UPF0223 family protein</fullName>
    </submittedName>
</protein>
<dbReference type="Proteomes" id="UP000030001">
    <property type="component" value="Unassembled WGS sequence"/>
</dbReference>
<evidence type="ECO:0000313" key="7">
    <source>
        <dbReference type="Proteomes" id="UP000593929"/>
    </source>
</evidence>
<gene>
    <name evidence="3" type="ORF">LM011_06390</name>
    <name evidence="4" type="ORF">LMUP508_01012</name>
    <name evidence="1" type="ORF">LX03_04455</name>
    <name evidence="2" type="ORF">PO158_10390</name>
</gene>
<reference evidence="2" key="4">
    <citation type="submission" date="2023-01" db="EMBL/GenBank/DDBJ databases">
        <title>Genome analysis of 13 Lactobacillus isolated from gut of wild boar.</title>
        <authorList>
            <person name="Papp P."/>
            <person name="Libisch B."/>
            <person name="Nagy T."/>
            <person name="Olasz F."/>
        </authorList>
    </citation>
    <scope>NUCLEOTIDE SEQUENCE</scope>
    <source>
        <strain evidence="2">F108</strain>
    </source>
</reference>
<evidence type="ECO:0000313" key="4">
    <source>
        <dbReference type="EMBL" id="VTZ90016.1"/>
    </source>
</evidence>